<evidence type="ECO:0000256" key="13">
    <source>
        <dbReference type="ARBA" id="ARBA00023237"/>
    </source>
</evidence>
<dbReference type="Pfam" id="PF22461">
    <property type="entry name" value="SLBB_2"/>
    <property type="match status" value="1"/>
</dbReference>
<evidence type="ECO:0000256" key="9">
    <source>
        <dbReference type="ARBA" id="ARBA00023065"/>
    </source>
</evidence>
<evidence type="ECO:0000256" key="2">
    <source>
        <dbReference type="ARBA" id="ARBA00009450"/>
    </source>
</evidence>
<dbReference type="GO" id="GO:0009279">
    <property type="term" value="C:cell outer membrane"/>
    <property type="evidence" value="ECO:0007669"/>
    <property type="project" value="UniProtKB-SubCell"/>
</dbReference>
<dbReference type="GO" id="GO:0015288">
    <property type="term" value="F:porin activity"/>
    <property type="evidence" value="ECO:0007669"/>
    <property type="project" value="UniProtKB-KW"/>
</dbReference>
<dbReference type="Gene3D" id="3.10.560.10">
    <property type="entry name" value="Outer membrane lipoprotein wza domain like"/>
    <property type="match status" value="2"/>
</dbReference>
<protein>
    <submittedName>
        <fullName evidence="17">Polysaccharide export protein</fullName>
    </submittedName>
</protein>
<dbReference type="Gene3D" id="3.30.1950.10">
    <property type="entry name" value="wza like domain"/>
    <property type="match status" value="1"/>
</dbReference>
<feature type="domain" description="Polysaccharide export protein N-terminal" evidence="15">
    <location>
        <begin position="66"/>
        <end position="156"/>
    </location>
</feature>
<evidence type="ECO:0000256" key="1">
    <source>
        <dbReference type="ARBA" id="ARBA00004571"/>
    </source>
</evidence>
<evidence type="ECO:0000256" key="10">
    <source>
        <dbReference type="ARBA" id="ARBA00023114"/>
    </source>
</evidence>
<dbReference type="AlphaFoldDB" id="A0A9E7ZWG0"/>
<comment type="similarity">
    <text evidence="2">Belongs to the BexD/CtrA/VexA family.</text>
</comment>
<keyword evidence="8" id="KW-0625">Polysaccharide transport</keyword>
<dbReference type="InterPro" id="IPR003715">
    <property type="entry name" value="Poly_export_N"/>
</dbReference>
<keyword evidence="3" id="KW-0813">Transport</keyword>
<evidence type="ECO:0000256" key="3">
    <source>
        <dbReference type="ARBA" id="ARBA00022448"/>
    </source>
</evidence>
<keyword evidence="13" id="KW-0998">Cell outer membrane</keyword>
<sequence>MAGLTAGCEALPAAGPLRSEITEQSQPVDASVPFVLADVNDHVLSILAGRREPTFNQSFGLGRQLGDYKIGIGDGIVVTLWEAGSGGLFSAPMLNGVSTGSRSTIVPEQQVGRDGSITIPYAGRIEVKGKTNAEVERIVVKGLEGKAIQPQALVSVSRSVSNAATVLGEVTSGARLPLSPRGDKVLDVIATAGGVRSPVHETFIGLTRHGKTAVVPMQALLVRPEENIYIQRDDTITVIRRPQTFTAFGATGQNSIVPFDAVGITLEEAVAKAGGLRDERADPRGVYLLRFEDASLARAIAPPDVVLPSHGLVPVVYRLDMRQASSIFLARQFKIRDKDALYVANAASMDVQKLLTLVNLVTSPVIQGAGVANALK</sequence>
<dbReference type="InterPro" id="IPR049712">
    <property type="entry name" value="Poly_export"/>
</dbReference>
<reference evidence="17" key="1">
    <citation type="submission" date="2022-08" db="EMBL/GenBank/DDBJ databases">
        <title>Complete Genome Sequences of 2 Bosea sp. soil isolates.</title>
        <authorList>
            <person name="Alvarez Arevalo M."/>
            <person name="Sterndorff E.B."/>
            <person name="Faurdal D."/>
            <person name="Joergensen T.S."/>
            <person name="Weber T."/>
        </authorList>
    </citation>
    <scope>NUCLEOTIDE SEQUENCE</scope>
    <source>
        <strain evidence="17">NBC_00436</strain>
    </source>
</reference>
<evidence type="ECO:0000259" key="16">
    <source>
        <dbReference type="Pfam" id="PF22461"/>
    </source>
</evidence>
<evidence type="ECO:0000256" key="5">
    <source>
        <dbReference type="ARBA" id="ARBA00022597"/>
    </source>
</evidence>
<keyword evidence="9" id="KW-0406">Ion transport</keyword>
<keyword evidence="4" id="KW-1134">Transmembrane beta strand</keyword>
<dbReference type="GO" id="GO:0006811">
    <property type="term" value="P:monoatomic ion transport"/>
    <property type="evidence" value="ECO:0007669"/>
    <property type="project" value="UniProtKB-KW"/>
</dbReference>
<keyword evidence="5" id="KW-0762">Sugar transport</keyword>
<evidence type="ECO:0000256" key="12">
    <source>
        <dbReference type="ARBA" id="ARBA00023139"/>
    </source>
</evidence>
<comment type="subcellular location">
    <subcellularLocation>
        <location evidence="1">Cell outer membrane</location>
        <topology evidence="1">Multi-pass membrane protein</topology>
    </subcellularLocation>
</comment>
<dbReference type="GO" id="GO:0015159">
    <property type="term" value="F:polysaccharide transmembrane transporter activity"/>
    <property type="evidence" value="ECO:0007669"/>
    <property type="project" value="InterPro"/>
</dbReference>
<dbReference type="PANTHER" id="PTHR33619:SF3">
    <property type="entry name" value="POLYSACCHARIDE EXPORT PROTEIN GFCE-RELATED"/>
    <property type="match status" value="1"/>
</dbReference>
<evidence type="ECO:0000256" key="7">
    <source>
        <dbReference type="ARBA" id="ARBA00022729"/>
    </source>
</evidence>
<dbReference type="PANTHER" id="PTHR33619">
    <property type="entry name" value="POLYSACCHARIDE EXPORT PROTEIN GFCE-RELATED"/>
    <property type="match status" value="1"/>
</dbReference>
<keyword evidence="12" id="KW-0564">Palmitate</keyword>
<evidence type="ECO:0000256" key="4">
    <source>
        <dbReference type="ARBA" id="ARBA00022452"/>
    </source>
</evidence>
<keyword evidence="6" id="KW-0812">Transmembrane</keyword>
<evidence type="ECO:0000259" key="15">
    <source>
        <dbReference type="Pfam" id="PF02563"/>
    </source>
</evidence>
<dbReference type="GO" id="GO:0046930">
    <property type="term" value="C:pore complex"/>
    <property type="evidence" value="ECO:0007669"/>
    <property type="project" value="UniProtKB-KW"/>
</dbReference>
<gene>
    <name evidence="17" type="ORF">NWE54_00335</name>
</gene>
<keyword evidence="7" id="KW-0732">Signal</keyword>
<dbReference type="InterPro" id="IPR054765">
    <property type="entry name" value="SLBB_dom"/>
</dbReference>
<feature type="domain" description="SLBB" evidence="16">
    <location>
        <begin position="248"/>
        <end position="343"/>
    </location>
</feature>
<evidence type="ECO:0000256" key="14">
    <source>
        <dbReference type="ARBA" id="ARBA00023288"/>
    </source>
</evidence>
<evidence type="ECO:0000256" key="8">
    <source>
        <dbReference type="ARBA" id="ARBA00023047"/>
    </source>
</evidence>
<evidence type="ECO:0000256" key="11">
    <source>
        <dbReference type="ARBA" id="ARBA00023136"/>
    </source>
</evidence>
<dbReference type="EMBL" id="CP102774">
    <property type="protein sequence ID" value="UZF87286.1"/>
    <property type="molecule type" value="Genomic_DNA"/>
</dbReference>
<keyword evidence="11" id="KW-0472">Membrane</keyword>
<keyword evidence="14" id="KW-0449">Lipoprotein</keyword>
<evidence type="ECO:0000313" key="17">
    <source>
        <dbReference type="EMBL" id="UZF87286.1"/>
    </source>
</evidence>
<evidence type="ECO:0000256" key="6">
    <source>
        <dbReference type="ARBA" id="ARBA00022692"/>
    </source>
</evidence>
<accession>A0A9E7ZWG0</accession>
<name>A0A9E7ZWG0_9HYPH</name>
<organism evidence="17">
    <name type="scientific">Bosea sp. NBC_00436</name>
    <dbReference type="NCBI Taxonomy" id="2969620"/>
    <lineage>
        <taxon>Bacteria</taxon>
        <taxon>Pseudomonadati</taxon>
        <taxon>Pseudomonadota</taxon>
        <taxon>Alphaproteobacteria</taxon>
        <taxon>Hyphomicrobiales</taxon>
        <taxon>Boseaceae</taxon>
        <taxon>Bosea</taxon>
    </lineage>
</organism>
<keyword evidence="10" id="KW-0626">Porin</keyword>
<dbReference type="Pfam" id="PF02563">
    <property type="entry name" value="Poly_export"/>
    <property type="match status" value="1"/>
</dbReference>
<proteinExistence type="inferred from homology"/>